<dbReference type="InterPro" id="IPR047655">
    <property type="entry name" value="Transpos_IS630-like"/>
</dbReference>
<dbReference type="Gene3D" id="3.30.420.10">
    <property type="entry name" value="Ribonuclease H-like superfamily/Ribonuclease H"/>
    <property type="match status" value="1"/>
</dbReference>
<evidence type="ECO:0000259" key="1">
    <source>
        <dbReference type="Pfam" id="PF01498"/>
    </source>
</evidence>
<reference evidence="3" key="2">
    <citation type="submission" date="2025-08" db="UniProtKB">
        <authorList>
            <consortium name="Ensembl"/>
        </authorList>
    </citation>
    <scope>IDENTIFICATION</scope>
</reference>
<dbReference type="GO" id="GO:0006313">
    <property type="term" value="P:DNA transposition"/>
    <property type="evidence" value="ECO:0007669"/>
    <property type="project" value="InterPro"/>
</dbReference>
<dbReference type="InterPro" id="IPR009057">
    <property type="entry name" value="Homeodomain-like_sf"/>
</dbReference>
<dbReference type="Proteomes" id="UP000694680">
    <property type="component" value="Chromosome 6"/>
</dbReference>
<dbReference type="SUPFAM" id="SSF46689">
    <property type="entry name" value="Homeodomain-like"/>
    <property type="match status" value="1"/>
</dbReference>
<dbReference type="InterPro" id="IPR036388">
    <property type="entry name" value="WH-like_DNA-bd_sf"/>
</dbReference>
<dbReference type="Ensembl" id="ENSGWIT00000000958.1">
    <property type="protein sequence ID" value="ENSGWIP00000000884.1"/>
    <property type="gene ID" value="ENSGWIG00000000554.1"/>
</dbReference>
<proteinExistence type="predicted"/>
<evidence type="ECO:0008006" key="5">
    <source>
        <dbReference type="Google" id="ProtNLM"/>
    </source>
</evidence>
<dbReference type="InterPro" id="IPR036397">
    <property type="entry name" value="RNaseH_sf"/>
</dbReference>
<dbReference type="AlphaFoldDB" id="A0A8C5FY71"/>
<evidence type="ECO:0000313" key="4">
    <source>
        <dbReference type="Proteomes" id="UP000694680"/>
    </source>
</evidence>
<evidence type="ECO:0000313" key="3">
    <source>
        <dbReference type="Ensembl" id="ENSGWIP00000000884.1"/>
    </source>
</evidence>
<dbReference type="InterPro" id="IPR002492">
    <property type="entry name" value="Transposase_Tc1-like"/>
</dbReference>
<reference evidence="3" key="3">
    <citation type="submission" date="2025-09" db="UniProtKB">
        <authorList>
            <consortium name="Ensembl"/>
        </authorList>
    </citation>
    <scope>IDENTIFICATION</scope>
</reference>
<dbReference type="InterPro" id="IPR052338">
    <property type="entry name" value="Transposase_5"/>
</dbReference>
<feature type="domain" description="Tc1-like transposase DDE" evidence="2">
    <location>
        <begin position="180"/>
        <end position="332"/>
    </location>
</feature>
<dbReference type="GO" id="GO:0003677">
    <property type="term" value="F:DNA binding"/>
    <property type="evidence" value="ECO:0007669"/>
    <property type="project" value="InterPro"/>
</dbReference>
<dbReference type="PANTHER" id="PTHR23022">
    <property type="entry name" value="TRANSPOSABLE ELEMENT-RELATED"/>
    <property type="match status" value="1"/>
</dbReference>
<protein>
    <recommendedName>
        <fullName evidence="5">Transposase</fullName>
    </recommendedName>
</protein>
<dbReference type="Pfam" id="PF13358">
    <property type="entry name" value="DDE_3"/>
    <property type="match status" value="1"/>
</dbReference>
<dbReference type="GO" id="GO:0015074">
    <property type="term" value="P:DNA integration"/>
    <property type="evidence" value="ECO:0007669"/>
    <property type="project" value="InterPro"/>
</dbReference>
<dbReference type="Pfam" id="PF01498">
    <property type="entry name" value="HTH_Tnp_Tc3_2"/>
    <property type="match status" value="1"/>
</dbReference>
<keyword evidence="4" id="KW-1185">Reference proteome</keyword>
<dbReference type="Gene3D" id="1.10.10.10">
    <property type="entry name" value="Winged helix-like DNA-binding domain superfamily/Winged helix DNA-binding domain"/>
    <property type="match status" value="1"/>
</dbReference>
<dbReference type="InterPro" id="IPR038717">
    <property type="entry name" value="Tc1-like_DDE_dom"/>
</dbReference>
<feature type="domain" description="Transposase Tc1-like" evidence="1">
    <location>
        <begin position="103"/>
        <end position="171"/>
    </location>
</feature>
<evidence type="ECO:0000259" key="2">
    <source>
        <dbReference type="Pfam" id="PF13358"/>
    </source>
</evidence>
<dbReference type="Pfam" id="PF13551">
    <property type="entry name" value="HTH_29"/>
    <property type="match status" value="1"/>
</dbReference>
<organism evidence="3 4">
    <name type="scientific">Gouania willdenowi</name>
    <name type="common">Blunt-snouted clingfish</name>
    <name type="synonym">Lepadogaster willdenowi</name>
    <dbReference type="NCBI Taxonomy" id="441366"/>
    <lineage>
        <taxon>Eukaryota</taxon>
        <taxon>Metazoa</taxon>
        <taxon>Chordata</taxon>
        <taxon>Craniata</taxon>
        <taxon>Vertebrata</taxon>
        <taxon>Euteleostomi</taxon>
        <taxon>Actinopterygii</taxon>
        <taxon>Neopterygii</taxon>
        <taxon>Teleostei</taxon>
        <taxon>Neoteleostei</taxon>
        <taxon>Acanthomorphata</taxon>
        <taxon>Ovalentaria</taxon>
        <taxon>Blenniimorphae</taxon>
        <taxon>Blenniiformes</taxon>
        <taxon>Gobiesocoidei</taxon>
        <taxon>Gobiesocidae</taxon>
        <taxon>Gobiesocinae</taxon>
        <taxon>Gouania</taxon>
    </lineage>
</organism>
<dbReference type="PANTHER" id="PTHR23022:SF135">
    <property type="entry name" value="SI:DKEY-77F5.3"/>
    <property type="match status" value="1"/>
</dbReference>
<accession>A0A8C5FY71</accession>
<sequence>MCQQLSLGSASWCQFEGFLNTATPQTLYKHSATMDSSKKLCKTEKMKVIDAHNAGEGYKKIAKRFQLAASTVRGIIKRWQVRGTVEVKKRSGRPRKLSERTARSLVRKVNQNPHLTSKDLQEDLADSGVVVHPSTVRRYLHKQDLHGRVCRKKPYLRPHHKIRQKYATEHLQKPDDFWKQVLWTDEVKIELFGHNKQRYVWRKKGAAFHEKNTLPTVKYGGGSIMLWGCVAASGTGNIARVEGRMDSIKYQQILEANITASVKNLKLKRGWLLQQDNDPKHTSKSTMDYFKKRKLKVLEWPSQSPDLNIIENLWVDLKRAVRARRPRNIAELEAFCKEEWGKIPNNRIQRLVVGYKKRLQAVISARGGVTKY</sequence>
<dbReference type="NCBIfam" id="NF033545">
    <property type="entry name" value="transpos_IS630"/>
    <property type="match status" value="1"/>
</dbReference>
<name>A0A8C5FY71_GOUWI</name>
<reference evidence="3" key="1">
    <citation type="submission" date="2020-06" db="EMBL/GenBank/DDBJ databases">
        <authorList>
            <consortium name="Wellcome Sanger Institute Data Sharing"/>
        </authorList>
    </citation>
    <scope>NUCLEOTIDE SEQUENCE [LARGE SCALE GENOMIC DNA]</scope>
</reference>